<proteinExistence type="predicted"/>
<dbReference type="InterPro" id="IPR053181">
    <property type="entry name" value="EcdB-like_regulator"/>
</dbReference>
<evidence type="ECO:0000313" key="2">
    <source>
        <dbReference type="Proteomes" id="UP000277580"/>
    </source>
</evidence>
<dbReference type="AlphaFoldDB" id="A0A3N4KL87"/>
<dbReference type="OrthoDB" id="4356994at2759"/>
<gene>
    <name evidence="1" type="ORF">P167DRAFT_536760</name>
</gene>
<dbReference type="STRING" id="1392247.A0A3N4KL87"/>
<dbReference type="PANTHER" id="PTHR47785">
    <property type="entry name" value="ZN(II)2CYS6 TRANSCRIPTION FACTOR (EUROFUNG)-RELATED-RELATED"/>
    <property type="match status" value="1"/>
</dbReference>
<evidence type="ECO:0008006" key="3">
    <source>
        <dbReference type="Google" id="ProtNLM"/>
    </source>
</evidence>
<protein>
    <recommendedName>
        <fullName evidence="3">Transcription factor domain-containing protein</fullName>
    </recommendedName>
</protein>
<sequence>MTYEQYLKQRLYWTCLKAECELRAALSLPVPTGSQMEYPLHFPAPPTSFEPQHYTDVENQSWYYYTAEIFLRRLHNRIVHEVSSFECDLDSPVTVSKALNQQRLASLVTITREFEAYVSRWQSSLPPSVHFPNPFPPVDITPLEDEFQQHLRKRFIECHELLYRPYINLALNHLPWLDSLSDSHLQWEVSHFSSLALSYAVYNLSTDRGAMWYRSPAVWFDCRARLCDTLILRAAAGNGFQMQMGWEEVVERAERALEFWAGVAGKSGLGSAWEVCRWSRGIWAIGS</sequence>
<organism evidence="1 2">
    <name type="scientific">Morchella conica CCBAS932</name>
    <dbReference type="NCBI Taxonomy" id="1392247"/>
    <lineage>
        <taxon>Eukaryota</taxon>
        <taxon>Fungi</taxon>
        <taxon>Dikarya</taxon>
        <taxon>Ascomycota</taxon>
        <taxon>Pezizomycotina</taxon>
        <taxon>Pezizomycetes</taxon>
        <taxon>Pezizales</taxon>
        <taxon>Morchellaceae</taxon>
        <taxon>Morchella</taxon>
    </lineage>
</organism>
<name>A0A3N4KL87_9PEZI</name>
<dbReference type="EMBL" id="ML119136">
    <property type="protein sequence ID" value="RPB11333.1"/>
    <property type="molecule type" value="Genomic_DNA"/>
</dbReference>
<dbReference type="CDD" id="cd12148">
    <property type="entry name" value="fungal_TF_MHR"/>
    <property type="match status" value="1"/>
</dbReference>
<evidence type="ECO:0000313" key="1">
    <source>
        <dbReference type="EMBL" id="RPB11333.1"/>
    </source>
</evidence>
<reference evidence="1 2" key="1">
    <citation type="journal article" date="2018" name="Nat. Ecol. Evol.">
        <title>Pezizomycetes genomes reveal the molecular basis of ectomycorrhizal truffle lifestyle.</title>
        <authorList>
            <person name="Murat C."/>
            <person name="Payen T."/>
            <person name="Noel B."/>
            <person name="Kuo A."/>
            <person name="Morin E."/>
            <person name="Chen J."/>
            <person name="Kohler A."/>
            <person name="Krizsan K."/>
            <person name="Balestrini R."/>
            <person name="Da Silva C."/>
            <person name="Montanini B."/>
            <person name="Hainaut M."/>
            <person name="Levati E."/>
            <person name="Barry K.W."/>
            <person name="Belfiori B."/>
            <person name="Cichocki N."/>
            <person name="Clum A."/>
            <person name="Dockter R.B."/>
            <person name="Fauchery L."/>
            <person name="Guy J."/>
            <person name="Iotti M."/>
            <person name="Le Tacon F."/>
            <person name="Lindquist E.A."/>
            <person name="Lipzen A."/>
            <person name="Malagnac F."/>
            <person name="Mello A."/>
            <person name="Molinier V."/>
            <person name="Miyauchi S."/>
            <person name="Poulain J."/>
            <person name="Riccioni C."/>
            <person name="Rubini A."/>
            <person name="Sitrit Y."/>
            <person name="Splivallo R."/>
            <person name="Traeger S."/>
            <person name="Wang M."/>
            <person name="Zifcakova L."/>
            <person name="Wipf D."/>
            <person name="Zambonelli A."/>
            <person name="Paolocci F."/>
            <person name="Nowrousian M."/>
            <person name="Ottonello S."/>
            <person name="Baldrian P."/>
            <person name="Spatafora J.W."/>
            <person name="Henrissat B."/>
            <person name="Nagy L.G."/>
            <person name="Aury J.M."/>
            <person name="Wincker P."/>
            <person name="Grigoriev I.V."/>
            <person name="Bonfante P."/>
            <person name="Martin F.M."/>
        </authorList>
    </citation>
    <scope>NUCLEOTIDE SEQUENCE [LARGE SCALE GENOMIC DNA]</scope>
    <source>
        <strain evidence="1 2">CCBAS932</strain>
    </source>
</reference>
<dbReference type="InParanoid" id="A0A3N4KL87"/>
<accession>A0A3N4KL87</accession>
<keyword evidence="2" id="KW-1185">Reference proteome</keyword>
<dbReference type="PANTHER" id="PTHR47785:SF5">
    <property type="entry name" value="ZN(II)2CYS6 TRANSCRIPTION FACTOR (EUROFUNG)"/>
    <property type="match status" value="1"/>
</dbReference>
<dbReference type="Proteomes" id="UP000277580">
    <property type="component" value="Unassembled WGS sequence"/>
</dbReference>